<keyword evidence="2" id="KW-1003">Cell membrane</keyword>
<feature type="domain" description="ABC3 transporter permease C-terminal" evidence="7">
    <location>
        <begin position="61"/>
        <end position="172"/>
    </location>
</feature>
<evidence type="ECO:0000256" key="6">
    <source>
        <dbReference type="SAM" id="Phobius"/>
    </source>
</evidence>
<evidence type="ECO:0000256" key="2">
    <source>
        <dbReference type="ARBA" id="ARBA00022475"/>
    </source>
</evidence>
<dbReference type="PANTHER" id="PTHR30287">
    <property type="entry name" value="MEMBRANE COMPONENT OF PREDICTED ABC SUPERFAMILY METABOLITE UPTAKE TRANSPORTER"/>
    <property type="match status" value="1"/>
</dbReference>
<evidence type="ECO:0000256" key="3">
    <source>
        <dbReference type="ARBA" id="ARBA00022692"/>
    </source>
</evidence>
<accession>A0A4Q2K534</accession>
<dbReference type="GO" id="GO:0005886">
    <property type="term" value="C:plasma membrane"/>
    <property type="evidence" value="ECO:0007669"/>
    <property type="project" value="UniProtKB-SubCell"/>
</dbReference>
<feature type="transmembrane region" description="Helical" evidence="6">
    <location>
        <begin position="146"/>
        <end position="167"/>
    </location>
</feature>
<feature type="transmembrane region" description="Helical" evidence="6">
    <location>
        <begin position="110"/>
        <end position="134"/>
    </location>
</feature>
<feature type="transmembrane region" description="Helical" evidence="6">
    <location>
        <begin position="54"/>
        <end position="77"/>
    </location>
</feature>
<dbReference type="InterPro" id="IPR003838">
    <property type="entry name" value="ABC3_permease_C"/>
</dbReference>
<dbReference type="Pfam" id="PF02687">
    <property type="entry name" value="FtsX"/>
    <property type="match status" value="1"/>
</dbReference>
<dbReference type="EMBL" id="SDOZ01000005">
    <property type="protein sequence ID" value="RXZ57949.1"/>
    <property type="molecule type" value="Genomic_DNA"/>
</dbReference>
<organism evidence="8 9">
    <name type="scientific">Candidatus Borkfalkia ceftriaxoniphila</name>
    <dbReference type="NCBI Taxonomy" id="2508949"/>
    <lineage>
        <taxon>Bacteria</taxon>
        <taxon>Bacillati</taxon>
        <taxon>Bacillota</taxon>
        <taxon>Clostridia</taxon>
        <taxon>Christensenellales</taxon>
        <taxon>Christensenellaceae</taxon>
        <taxon>Candidatus Borkfalkia</taxon>
    </lineage>
</organism>
<comment type="subcellular location">
    <subcellularLocation>
        <location evidence="1">Cell membrane</location>
        <topology evidence="1">Multi-pass membrane protein</topology>
    </subcellularLocation>
</comment>
<sequence length="184" mass="20097">MPALASTFTPFPVFGHRSFRYKAHFIMTVVCVAGSTALVFAGFSLLNVSKGNGSIAMISAFIIAFALLLCVFVIYNLTNMNIGERKREIATLKVLGYRDGEVTGYIYREIFIMAFIGALLGIPLGCALVGFVFAYLDYGSLADIKWWSFVLSAAVVLVFIGLVDLLLSHKIRAVDMTSSLKSID</sequence>
<dbReference type="PANTHER" id="PTHR30287:SF1">
    <property type="entry name" value="INNER MEMBRANE PROTEIN"/>
    <property type="match status" value="1"/>
</dbReference>
<comment type="caution">
    <text evidence="8">The sequence shown here is derived from an EMBL/GenBank/DDBJ whole genome shotgun (WGS) entry which is preliminary data.</text>
</comment>
<feature type="transmembrane region" description="Helical" evidence="6">
    <location>
        <begin position="25"/>
        <end position="48"/>
    </location>
</feature>
<keyword evidence="3 6" id="KW-0812">Transmembrane</keyword>
<name>A0A4Q2K534_9FIRM</name>
<evidence type="ECO:0000256" key="4">
    <source>
        <dbReference type="ARBA" id="ARBA00022989"/>
    </source>
</evidence>
<keyword evidence="5 6" id="KW-0472">Membrane</keyword>
<dbReference type="Proteomes" id="UP000291269">
    <property type="component" value="Unassembled WGS sequence"/>
</dbReference>
<evidence type="ECO:0000259" key="7">
    <source>
        <dbReference type="Pfam" id="PF02687"/>
    </source>
</evidence>
<reference evidence="8 9" key="1">
    <citation type="journal article" date="2019" name="Gut">
        <title>Antibiotics-induced monodominance of a novel gut bacterial order.</title>
        <authorList>
            <person name="Hildebrand F."/>
            <person name="Moitinho-Silva L."/>
            <person name="Blasche S."/>
            <person name="Jahn M.T."/>
            <person name="Gossmann T.I."/>
            <person name="Heuerta-Cepas J."/>
            <person name="Hercog R."/>
            <person name="Luetge M."/>
            <person name="Bahram M."/>
            <person name="Pryszlak A."/>
            <person name="Alves R.J."/>
            <person name="Waszak S.M."/>
            <person name="Zhu A."/>
            <person name="Ye L."/>
            <person name="Costea P.I."/>
            <person name="Aalvink S."/>
            <person name="Belzer C."/>
            <person name="Forslund S.K."/>
            <person name="Sunagawa S."/>
            <person name="Hentschel U."/>
            <person name="Merten C."/>
            <person name="Patil K.R."/>
            <person name="Benes V."/>
            <person name="Bork P."/>
        </authorList>
    </citation>
    <scope>NUCLEOTIDE SEQUENCE [LARGE SCALE GENOMIC DNA]</scope>
    <source>
        <strain evidence="8 9">HDS1380</strain>
    </source>
</reference>
<dbReference type="InterPro" id="IPR038766">
    <property type="entry name" value="Membrane_comp_ABC_pdt"/>
</dbReference>
<evidence type="ECO:0000313" key="8">
    <source>
        <dbReference type="EMBL" id="RXZ57949.1"/>
    </source>
</evidence>
<evidence type="ECO:0000256" key="5">
    <source>
        <dbReference type="ARBA" id="ARBA00023136"/>
    </source>
</evidence>
<evidence type="ECO:0000313" key="9">
    <source>
        <dbReference type="Proteomes" id="UP000291269"/>
    </source>
</evidence>
<evidence type="ECO:0000256" key="1">
    <source>
        <dbReference type="ARBA" id="ARBA00004651"/>
    </source>
</evidence>
<dbReference type="AlphaFoldDB" id="A0A4Q2K534"/>
<keyword evidence="9" id="KW-1185">Reference proteome</keyword>
<protein>
    <submittedName>
        <fullName evidence="8">ABC transporter permease</fullName>
    </submittedName>
</protein>
<proteinExistence type="predicted"/>
<keyword evidence="4 6" id="KW-1133">Transmembrane helix</keyword>
<dbReference type="OrthoDB" id="5137249at2"/>
<gene>
    <name evidence="8" type="ORF">ESZ91_11410</name>
</gene>